<dbReference type="PANTHER" id="PTHR30400">
    <property type="entry name" value="MONOFUNCTIONAL BIOSYNTHETIC PEPTIDOGLYCAN TRANSGLYCOSYLASE"/>
    <property type="match status" value="1"/>
</dbReference>
<dbReference type="Pfam" id="PF00912">
    <property type="entry name" value="Transgly"/>
    <property type="match status" value="1"/>
</dbReference>
<keyword evidence="3 11" id="KW-0328">Glycosyltransferase</keyword>
<gene>
    <name evidence="11 13" type="primary">mtgA</name>
    <name evidence="13" type="ORF">J1C48_06685</name>
</gene>
<feature type="transmembrane region" description="Helical" evidence="11">
    <location>
        <begin position="12"/>
        <end position="32"/>
    </location>
</feature>
<comment type="catalytic activity">
    <reaction evidence="11">
        <text>[GlcNAc-(1-&gt;4)-Mur2Ac(oyl-L-Ala-gamma-D-Glu-L-Lys-D-Ala-D-Ala)](n)-di-trans,octa-cis-undecaprenyl diphosphate + beta-D-GlcNAc-(1-&gt;4)-Mur2Ac(oyl-L-Ala-gamma-D-Glu-L-Lys-D-Ala-D-Ala)-di-trans,octa-cis-undecaprenyl diphosphate = [GlcNAc-(1-&gt;4)-Mur2Ac(oyl-L-Ala-gamma-D-Glu-L-Lys-D-Ala-D-Ala)](n+1)-di-trans,octa-cis-undecaprenyl diphosphate + di-trans,octa-cis-undecaprenyl diphosphate + H(+)</text>
        <dbReference type="Rhea" id="RHEA:23708"/>
        <dbReference type="Rhea" id="RHEA-COMP:9602"/>
        <dbReference type="Rhea" id="RHEA-COMP:9603"/>
        <dbReference type="ChEBI" id="CHEBI:15378"/>
        <dbReference type="ChEBI" id="CHEBI:58405"/>
        <dbReference type="ChEBI" id="CHEBI:60033"/>
        <dbReference type="ChEBI" id="CHEBI:78435"/>
        <dbReference type="EC" id="2.4.99.28"/>
    </reaction>
</comment>
<dbReference type="GO" id="GO:0009252">
    <property type="term" value="P:peptidoglycan biosynthetic process"/>
    <property type="evidence" value="ECO:0007669"/>
    <property type="project" value="UniProtKB-UniRule"/>
</dbReference>
<name>A0A939JWF5_9HYPH</name>
<dbReference type="GO" id="GO:0008360">
    <property type="term" value="P:regulation of cell shape"/>
    <property type="evidence" value="ECO:0007669"/>
    <property type="project" value="UniProtKB-KW"/>
</dbReference>
<keyword evidence="1 11" id="KW-1003">Cell membrane</keyword>
<dbReference type="InterPro" id="IPR023346">
    <property type="entry name" value="Lysozyme-like_dom_sf"/>
</dbReference>
<dbReference type="GO" id="GO:0005886">
    <property type="term" value="C:plasma membrane"/>
    <property type="evidence" value="ECO:0007669"/>
    <property type="project" value="UniProtKB-SubCell"/>
</dbReference>
<keyword evidence="4 11" id="KW-0808">Transferase</keyword>
<evidence type="ECO:0000256" key="8">
    <source>
        <dbReference type="ARBA" id="ARBA00022989"/>
    </source>
</evidence>
<evidence type="ECO:0000256" key="11">
    <source>
        <dbReference type="HAMAP-Rule" id="MF_00766"/>
    </source>
</evidence>
<keyword evidence="5 11" id="KW-0812">Transmembrane</keyword>
<organism evidence="13 14">
    <name type="scientific">Jiella flava</name>
    <dbReference type="NCBI Taxonomy" id="2816857"/>
    <lineage>
        <taxon>Bacteria</taxon>
        <taxon>Pseudomonadati</taxon>
        <taxon>Pseudomonadota</taxon>
        <taxon>Alphaproteobacteria</taxon>
        <taxon>Hyphomicrobiales</taxon>
        <taxon>Aurantimonadaceae</taxon>
        <taxon>Jiella</taxon>
    </lineage>
</organism>
<keyword evidence="7 11" id="KW-0573">Peptidoglycan synthesis</keyword>
<reference evidence="13" key="1">
    <citation type="submission" date="2021-03" db="EMBL/GenBank/DDBJ databases">
        <title>Whole genome sequence of Jiella sp. CQZ9-1.</title>
        <authorList>
            <person name="Tuo L."/>
        </authorList>
    </citation>
    <scope>NUCLEOTIDE SEQUENCE</scope>
    <source>
        <strain evidence="13">CQZ9-1</strain>
    </source>
</reference>
<dbReference type="Gene3D" id="1.10.3810.10">
    <property type="entry name" value="Biosynthetic peptidoglycan transglycosylase-like"/>
    <property type="match status" value="1"/>
</dbReference>
<keyword evidence="10 11" id="KW-0961">Cell wall biogenesis/degradation</keyword>
<evidence type="ECO:0000313" key="13">
    <source>
        <dbReference type="EMBL" id="MBO0662256.1"/>
    </source>
</evidence>
<evidence type="ECO:0000256" key="5">
    <source>
        <dbReference type="ARBA" id="ARBA00022692"/>
    </source>
</evidence>
<dbReference type="SUPFAM" id="SSF53955">
    <property type="entry name" value="Lysozyme-like"/>
    <property type="match status" value="1"/>
</dbReference>
<dbReference type="EMBL" id="JAFMPP010000004">
    <property type="protein sequence ID" value="MBO0662256.1"/>
    <property type="molecule type" value="Genomic_DNA"/>
</dbReference>
<sequence length="229" mass="25473">MPTPMKRIAGRILVAVMILVAVPIVLTPIYAIRAIHPVSTLMMFDEVTVHPVLRDWVSIDDVSPVLLHSIVMSEDGQFCRHDGIDWGELLSVVDQALDGEETRGASTITMQTVKNLFLWNGRSFIRKALELPLALYFDLVLSKRRIMEIYINIAEWDTGVYGIEAASQHYFGKSASKLSAREAALITVALPAPDMRNPANPSRLMRRLASRVERLARSSGAYVGCLDPN</sequence>
<dbReference type="AlphaFoldDB" id="A0A939JWF5"/>
<evidence type="ECO:0000256" key="2">
    <source>
        <dbReference type="ARBA" id="ARBA00022519"/>
    </source>
</evidence>
<dbReference type="InterPro" id="IPR001264">
    <property type="entry name" value="Glyco_trans_51"/>
</dbReference>
<keyword evidence="8 11" id="KW-1133">Transmembrane helix</keyword>
<comment type="caution">
    <text evidence="13">The sequence shown here is derived from an EMBL/GenBank/DDBJ whole genome shotgun (WGS) entry which is preliminary data.</text>
</comment>
<dbReference type="GO" id="GO:0016763">
    <property type="term" value="F:pentosyltransferase activity"/>
    <property type="evidence" value="ECO:0007669"/>
    <property type="project" value="InterPro"/>
</dbReference>
<comment type="function">
    <text evidence="11">Peptidoglycan polymerase that catalyzes glycan chain elongation from lipid-linked precursors.</text>
</comment>
<dbReference type="GO" id="GO:0071555">
    <property type="term" value="P:cell wall organization"/>
    <property type="evidence" value="ECO:0007669"/>
    <property type="project" value="UniProtKB-KW"/>
</dbReference>
<dbReference type="GO" id="GO:0009274">
    <property type="term" value="C:peptidoglycan-based cell wall"/>
    <property type="evidence" value="ECO:0007669"/>
    <property type="project" value="InterPro"/>
</dbReference>
<keyword evidence="6 11" id="KW-0133">Cell shape</keyword>
<evidence type="ECO:0000256" key="10">
    <source>
        <dbReference type="ARBA" id="ARBA00023316"/>
    </source>
</evidence>
<keyword evidence="2 11" id="KW-0997">Cell inner membrane</keyword>
<dbReference type="GO" id="GO:0008955">
    <property type="term" value="F:peptidoglycan glycosyltransferase activity"/>
    <property type="evidence" value="ECO:0007669"/>
    <property type="project" value="UniProtKB-UniRule"/>
</dbReference>
<proteinExistence type="inferred from homology"/>
<feature type="domain" description="Glycosyl transferase family 51" evidence="12">
    <location>
        <begin position="51"/>
        <end position="207"/>
    </location>
</feature>
<evidence type="ECO:0000256" key="6">
    <source>
        <dbReference type="ARBA" id="ARBA00022960"/>
    </source>
</evidence>
<accession>A0A939JWF5</accession>
<evidence type="ECO:0000256" key="9">
    <source>
        <dbReference type="ARBA" id="ARBA00023136"/>
    </source>
</evidence>
<evidence type="ECO:0000256" key="7">
    <source>
        <dbReference type="ARBA" id="ARBA00022984"/>
    </source>
</evidence>
<evidence type="ECO:0000256" key="3">
    <source>
        <dbReference type="ARBA" id="ARBA00022676"/>
    </source>
</evidence>
<comment type="similarity">
    <text evidence="11">Belongs to the glycosyltransferase 51 family.</text>
</comment>
<comment type="subcellular location">
    <subcellularLocation>
        <location evidence="11">Cell inner membrane</location>
        <topology evidence="11">Single-pass membrane protein</topology>
    </subcellularLocation>
</comment>
<protein>
    <recommendedName>
        <fullName evidence="11">Biosynthetic peptidoglycan transglycosylase</fullName>
        <ecNumber evidence="11">2.4.99.28</ecNumber>
    </recommendedName>
    <alternativeName>
        <fullName evidence="11">Glycan polymerase</fullName>
    </alternativeName>
    <alternativeName>
        <fullName evidence="11">Peptidoglycan glycosyltransferase MtgA</fullName>
        <shortName evidence="11">PGT</shortName>
    </alternativeName>
</protein>
<dbReference type="HAMAP" id="MF_00766">
    <property type="entry name" value="PGT_MtgA"/>
    <property type="match status" value="1"/>
</dbReference>
<dbReference type="InterPro" id="IPR036950">
    <property type="entry name" value="PBP_transglycosylase"/>
</dbReference>
<dbReference type="EC" id="2.4.99.28" evidence="11"/>
<keyword evidence="9 11" id="KW-0472">Membrane</keyword>
<evidence type="ECO:0000256" key="1">
    <source>
        <dbReference type="ARBA" id="ARBA00022475"/>
    </source>
</evidence>
<evidence type="ECO:0000313" key="14">
    <source>
        <dbReference type="Proteomes" id="UP000664122"/>
    </source>
</evidence>
<keyword evidence="14" id="KW-1185">Reference proteome</keyword>
<evidence type="ECO:0000259" key="12">
    <source>
        <dbReference type="Pfam" id="PF00912"/>
    </source>
</evidence>
<dbReference type="RefSeq" id="WP_207257015.1">
    <property type="nucleotide sequence ID" value="NZ_JAFMPP010000004.1"/>
</dbReference>
<dbReference type="Proteomes" id="UP000664122">
    <property type="component" value="Unassembled WGS sequence"/>
</dbReference>
<evidence type="ECO:0000256" key="4">
    <source>
        <dbReference type="ARBA" id="ARBA00022679"/>
    </source>
</evidence>
<dbReference type="InterPro" id="IPR011812">
    <property type="entry name" value="Pep_trsgly"/>
</dbReference>
<dbReference type="PANTHER" id="PTHR30400:SF0">
    <property type="entry name" value="BIOSYNTHETIC PEPTIDOGLYCAN TRANSGLYCOSYLASE"/>
    <property type="match status" value="1"/>
</dbReference>
<comment type="pathway">
    <text evidence="11">Cell wall biogenesis; peptidoglycan biosynthesis.</text>
</comment>